<dbReference type="AlphaFoldDB" id="A0AA38W913"/>
<gene>
    <name evidence="18" type="ORF">OSB04_015537</name>
</gene>
<dbReference type="PROSITE" id="PS50948">
    <property type="entry name" value="PAN"/>
    <property type="match status" value="1"/>
</dbReference>
<dbReference type="Pfam" id="PF07714">
    <property type="entry name" value="PK_Tyr_Ser-Thr"/>
    <property type="match status" value="1"/>
</dbReference>
<keyword evidence="9" id="KW-0675">Receptor</keyword>
<accession>A0AA38W913</accession>
<keyword evidence="4 14" id="KW-0732">Signal</keyword>
<evidence type="ECO:0000256" key="7">
    <source>
        <dbReference type="ARBA" id="ARBA00022840"/>
    </source>
</evidence>
<evidence type="ECO:0000256" key="5">
    <source>
        <dbReference type="ARBA" id="ARBA00022741"/>
    </source>
</evidence>
<sequence length="843" mass="94487">MNTKGVTKFPLFIVVLYASITCTTATDTIFANQTVRNNETIVSAEQNFELGFFNPQNSTKWYVGIWYNRISRKTRTIIWVANRNSPLPNNSGELSLTPEGLLVVRTATGNTIWSSANSSHPSVKNPVGRLLDTGNFIVQEENGDPENPVWQSFDFPTDTFVAGMKLGKDFVTGLETHLTSWKSENDPSPGDHTLWVDTKGYPQLILRDGSDIIFRAGPWNGVRFCGLPEQKPNPVYRYGFVLNQREMYYHFDNVNGLEVSRLVIHPDGILERSSWEESRQDWALYAAPPTKNCNRYGLCGSFGCCNFTSLTCGCLEGFEPRLPEKWKAGDWSRGCRRSTPLDCGSGDGFRKYSSLKLPDTHESWFNQSMDVNECEMVCKNNCNCTAYTTQNISGTGSGCLFWYGNLIDIRTFPENGQDLYIRMPASELGKSPDTTYLAVCIFVYKGALGMQIERDGIRISNPMYGLIWDKNKVTSSVDIDSISGTVEGDHGDGSSHKNLNNDVELPFIDFSTLRRATDNFSDDNKLGQGGINRTYLKDRFQGVLGNGQEVAVKRLSKTSTQGLDEFKNEVIFVSKLQHRNLVKLLGCCIKGAEKMLVYEYMPNKGLDSFIFGKTQGKILDWATRFHIIKGIARGLVYLHQDSRLRIIHRDLKVSNILLDHDMIPKISDFGMARSFGGNQMEENTNRVVGTYGYMAPEYAGDGIFSIKSDVFSFGVIVLEIVSGKKNRGFVHKEHSHNLLGHAWGIHIEGRSLELVAASLDESICLSEVKRSIHVGLLCVQQCPEDRPTMSSVMHMFESDSVLPPPKFPGYFYKKATTDASTSGTFSTNELTITMLNARYFKSH</sequence>
<dbReference type="Pfam" id="PF01453">
    <property type="entry name" value="B_lectin"/>
    <property type="match status" value="1"/>
</dbReference>
<dbReference type="Pfam" id="PF00954">
    <property type="entry name" value="S_locus_glycop"/>
    <property type="match status" value="1"/>
</dbReference>
<dbReference type="Gene3D" id="1.10.510.10">
    <property type="entry name" value="Transferase(Phosphotransferase) domain 1"/>
    <property type="match status" value="1"/>
</dbReference>
<evidence type="ECO:0000256" key="8">
    <source>
        <dbReference type="ARBA" id="ARBA00023157"/>
    </source>
</evidence>
<evidence type="ECO:0000256" key="3">
    <source>
        <dbReference type="ARBA" id="ARBA00022679"/>
    </source>
</evidence>
<dbReference type="Gene3D" id="3.30.200.20">
    <property type="entry name" value="Phosphorylase Kinase, domain 1"/>
    <property type="match status" value="1"/>
</dbReference>
<dbReference type="InterPro" id="IPR001480">
    <property type="entry name" value="Bulb-type_lectin_dom"/>
</dbReference>
<comment type="caution">
    <text evidence="18">The sequence shown here is derived from an EMBL/GenBank/DDBJ whole genome shotgun (WGS) entry which is preliminary data.</text>
</comment>
<dbReference type="CDD" id="cd00028">
    <property type="entry name" value="B_lectin"/>
    <property type="match status" value="1"/>
</dbReference>
<dbReference type="Gene3D" id="2.90.10.10">
    <property type="entry name" value="Bulb-type lectin domain"/>
    <property type="match status" value="1"/>
</dbReference>
<keyword evidence="7 13" id="KW-0067">ATP-binding</keyword>
<dbReference type="PANTHER" id="PTHR32444">
    <property type="entry name" value="BULB-TYPE LECTIN DOMAIN-CONTAINING PROTEIN"/>
    <property type="match status" value="1"/>
</dbReference>
<dbReference type="PROSITE" id="PS50011">
    <property type="entry name" value="PROTEIN_KINASE_DOM"/>
    <property type="match status" value="1"/>
</dbReference>
<keyword evidence="19" id="KW-1185">Reference proteome</keyword>
<organism evidence="18 19">
    <name type="scientific">Centaurea solstitialis</name>
    <name type="common">yellow star-thistle</name>
    <dbReference type="NCBI Taxonomy" id="347529"/>
    <lineage>
        <taxon>Eukaryota</taxon>
        <taxon>Viridiplantae</taxon>
        <taxon>Streptophyta</taxon>
        <taxon>Embryophyta</taxon>
        <taxon>Tracheophyta</taxon>
        <taxon>Spermatophyta</taxon>
        <taxon>Magnoliopsida</taxon>
        <taxon>eudicotyledons</taxon>
        <taxon>Gunneridae</taxon>
        <taxon>Pentapetalae</taxon>
        <taxon>asterids</taxon>
        <taxon>campanulids</taxon>
        <taxon>Asterales</taxon>
        <taxon>Asteraceae</taxon>
        <taxon>Carduoideae</taxon>
        <taxon>Cardueae</taxon>
        <taxon>Centaureinae</taxon>
        <taxon>Centaurea</taxon>
    </lineage>
</organism>
<dbReference type="InterPro" id="IPR024171">
    <property type="entry name" value="SRK-like_kinase"/>
</dbReference>
<keyword evidence="8" id="KW-1015">Disulfide bond</keyword>
<evidence type="ECO:0000259" key="15">
    <source>
        <dbReference type="PROSITE" id="PS50011"/>
    </source>
</evidence>
<evidence type="ECO:0000256" key="14">
    <source>
        <dbReference type="SAM" id="SignalP"/>
    </source>
</evidence>
<keyword evidence="5 13" id="KW-0547">Nucleotide-binding</keyword>
<dbReference type="SUPFAM" id="SSF51110">
    <property type="entry name" value="alpha-D-mannose-specific plant lectins"/>
    <property type="match status" value="1"/>
</dbReference>
<dbReference type="InterPro" id="IPR001245">
    <property type="entry name" value="Ser-Thr/Tyr_kinase_cat_dom"/>
</dbReference>
<protein>
    <recommendedName>
        <fullName evidence="13">Receptor-like serine/threonine-protein kinase</fullName>
        <ecNumber evidence="13">2.7.11.1</ecNumber>
    </recommendedName>
</protein>
<dbReference type="InterPro" id="IPR036426">
    <property type="entry name" value="Bulb-type_lectin_dom_sf"/>
</dbReference>
<dbReference type="InterPro" id="IPR003609">
    <property type="entry name" value="Pan_app"/>
</dbReference>
<dbReference type="CDD" id="cd01098">
    <property type="entry name" value="PAN_AP_plant"/>
    <property type="match status" value="1"/>
</dbReference>
<name>A0AA38W913_9ASTR</name>
<dbReference type="FunFam" id="1.10.510.10:FF:000060">
    <property type="entry name" value="G-type lectin S-receptor-like serine/threonine-protein kinase"/>
    <property type="match status" value="1"/>
</dbReference>
<keyword evidence="10" id="KW-0325">Glycoprotein</keyword>
<dbReference type="GO" id="GO:0005524">
    <property type="term" value="F:ATP binding"/>
    <property type="evidence" value="ECO:0007669"/>
    <property type="project" value="UniProtKB-KW"/>
</dbReference>
<dbReference type="InterPro" id="IPR000719">
    <property type="entry name" value="Prot_kinase_dom"/>
</dbReference>
<dbReference type="SMART" id="SM00473">
    <property type="entry name" value="PAN_AP"/>
    <property type="match status" value="1"/>
</dbReference>
<dbReference type="Gene3D" id="3.50.4.10">
    <property type="entry name" value="Hepatocyte Growth Factor"/>
    <property type="match status" value="1"/>
</dbReference>
<proteinExistence type="inferred from homology"/>
<evidence type="ECO:0000313" key="19">
    <source>
        <dbReference type="Proteomes" id="UP001172457"/>
    </source>
</evidence>
<dbReference type="InterPro" id="IPR000858">
    <property type="entry name" value="S_locus_glycoprot_dom"/>
</dbReference>
<evidence type="ECO:0000256" key="6">
    <source>
        <dbReference type="ARBA" id="ARBA00022777"/>
    </source>
</evidence>
<dbReference type="GO" id="GO:0048544">
    <property type="term" value="P:recognition of pollen"/>
    <property type="evidence" value="ECO:0007669"/>
    <property type="project" value="InterPro"/>
</dbReference>
<keyword evidence="3 13" id="KW-0808">Transferase</keyword>
<dbReference type="Proteomes" id="UP001172457">
    <property type="component" value="Chromosome 4"/>
</dbReference>
<feature type="domain" description="Protein kinase" evidence="15">
    <location>
        <begin position="520"/>
        <end position="797"/>
    </location>
</feature>
<feature type="chain" id="PRO_5041368275" description="Receptor-like serine/threonine-protein kinase" evidence="14">
    <location>
        <begin position="26"/>
        <end position="843"/>
    </location>
</feature>
<reference evidence="18" key="1">
    <citation type="submission" date="2023-03" db="EMBL/GenBank/DDBJ databases">
        <title>Chromosome-scale reference genome and RAD-based genetic map of yellow starthistle (Centaurea solstitialis) reveal putative structural variation and QTLs associated with invader traits.</title>
        <authorList>
            <person name="Reatini B."/>
            <person name="Cang F.A."/>
            <person name="Jiang Q."/>
            <person name="Mckibben M.T.W."/>
            <person name="Barker M.S."/>
            <person name="Rieseberg L.H."/>
            <person name="Dlugosch K.M."/>
        </authorList>
    </citation>
    <scope>NUCLEOTIDE SEQUENCE</scope>
    <source>
        <strain evidence="18">CAN-66</strain>
        <tissue evidence="18">Leaf</tissue>
    </source>
</reference>
<dbReference type="PANTHER" id="PTHR32444:SF98">
    <property type="entry name" value="RECEPTOR-LIKE SERINE_THREONINE-PROTEIN KINASE"/>
    <property type="match status" value="1"/>
</dbReference>
<keyword evidence="1 13" id="KW-0723">Serine/threonine-protein kinase</keyword>
<dbReference type="Pfam" id="PF08276">
    <property type="entry name" value="PAN_2"/>
    <property type="match status" value="1"/>
</dbReference>
<evidence type="ECO:0000256" key="10">
    <source>
        <dbReference type="ARBA" id="ARBA00023180"/>
    </source>
</evidence>
<dbReference type="SMART" id="SM00108">
    <property type="entry name" value="B_lectin"/>
    <property type="match status" value="1"/>
</dbReference>
<evidence type="ECO:0000256" key="13">
    <source>
        <dbReference type="PIRNR" id="PIRNR000641"/>
    </source>
</evidence>
<feature type="domain" description="Apple" evidence="17">
    <location>
        <begin position="343"/>
        <end position="424"/>
    </location>
</feature>
<evidence type="ECO:0000259" key="16">
    <source>
        <dbReference type="PROSITE" id="PS50927"/>
    </source>
</evidence>
<dbReference type="FunFam" id="2.90.10.10:FF:000001">
    <property type="entry name" value="G-type lectin S-receptor-like serine/threonine-protein kinase"/>
    <property type="match status" value="1"/>
</dbReference>
<evidence type="ECO:0000256" key="11">
    <source>
        <dbReference type="ARBA" id="ARBA00047899"/>
    </source>
</evidence>
<evidence type="ECO:0000256" key="4">
    <source>
        <dbReference type="ARBA" id="ARBA00022729"/>
    </source>
</evidence>
<dbReference type="EMBL" id="JARYMX010000004">
    <property type="protein sequence ID" value="KAJ9551492.1"/>
    <property type="molecule type" value="Genomic_DNA"/>
</dbReference>
<evidence type="ECO:0000256" key="2">
    <source>
        <dbReference type="ARBA" id="ARBA00022553"/>
    </source>
</evidence>
<dbReference type="PIRSF" id="PIRSF000641">
    <property type="entry name" value="SRK"/>
    <property type="match status" value="1"/>
</dbReference>
<keyword evidence="6 13" id="KW-0418">Kinase</keyword>
<dbReference type="EC" id="2.7.11.1" evidence="13"/>
<evidence type="ECO:0000313" key="18">
    <source>
        <dbReference type="EMBL" id="KAJ9551492.1"/>
    </source>
</evidence>
<dbReference type="GO" id="GO:0004674">
    <property type="term" value="F:protein serine/threonine kinase activity"/>
    <property type="evidence" value="ECO:0007669"/>
    <property type="project" value="UniProtKB-KW"/>
</dbReference>
<evidence type="ECO:0000256" key="12">
    <source>
        <dbReference type="ARBA" id="ARBA00048679"/>
    </source>
</evidence>
<dbReference type="PROSITE" id="PS00108">
    <property type="entry name" value="PROTEIN_KINASE_ST"/>
    <property type="match status" value="1"/>
</dbReference>
<dbReference type="SUPFAM" id="SSF56112">
    <property type="entry name" value="Protein kinase-like (PK-like)"/>
    <property type="match status" value="1"/>
</dbReference>
<comment type="catalytic activity">
    <reaction evidence="12 13">
        <text>L-seryl-[protein] + ATP = O-phospho-L-seryl-[protein] + ADP + H(+)</text>
        <dbReference type="Rhea" id="RHEA:17989"/>
        <dbReference type="Rhea" id="RHEA-COMP:9863"/>
        <dbReference type="Rhea" id="RHEA-COMP:11604"/>
        <dbReference type="ChEBI" id="CHEBI:15378"/>
        <dbReference type="ChEBI" id="CHEBI:29999"/>
        <dbReference type="ChEBI" id="CHEBI:30616"/>
        <dbReference type="ChEBI" id="CHEBI:83421"/>
        <dbReference type="ChEBI" id="CHEBI:456216"/>
        <dbReference type="EC" id="2.7.11.1"/>
    </reaction>
</comment>
<comment type="catalytic activity">
    <reaction evidence="11 13">
        <text>L-threonyl-[protein] + ATP = O-phospho-L-threonyl-[protein] + ADP + H(+)</text>
        <dbReference type="Rhea" id="RHEA:46608"/>
        <dbReference type="Rhea" id="RHEA-COMP:11060"/>
        <dbReference type="Rhea" id="RHEA-COMP:11605"/>
        <dbReference type="ChEBI" id="CHEBI:15378"/>
        <dbReference type="ChEBI" id="CHEBI:30013"/>
        <dbReference type="ChEBI" id="CHEBI:30616"/>
        <dbReference type="ChEBI" id="CHEBI:61977"/>
        <dbReference type="ChEBI" id="CHEBI:456216"/>
        <dbReference type="EC" id="2.7.11.1"/>
    </reaction>
</comment>
<feature type="signal peptide" evidence="14">
    <location>
        <begin position="1"/>
        <end position="25"/>
    </location>
</feature>
<comment type="similarity">
    <text evidence="13">Belongs to the protein kinase superfamily. Ser/Thr protein kinase family.</text>
</comment>
<dbReference type="FunFam" id="3.50.4.10:FF:000002">
    <property type="entry name" value="G-type lectin S-receptor-like serine/threonine-protein kinase"/>
    <property type="match status" value="1"/>
</dbReference>
<evidence type="ECO:0000256" key="9">
    <source>
        <dbReference type="ARBA" id="ARBA00023170"/>
    </source>
</evidence>
<evidence type="ECO:0000256" key="1">
    <source>
        <dbReference type="ARBA" id="ARBA00022527"/>
    </source>
</evidence>
<dbReference type="PROSITE" id="PS50927">
    <property type="entry name" value="BULB_LECTIN"/>
    <property type="match status" value="1"/>
</dbReference>
<dbReference type="InterPro" id="IPR008271">
    <property type="entry name" value="Ser/Thr_kinase_AS"/>
</dbReference>
<dbReference type="InterPro" id="IPR011009">
    <property type="entry name" value="Kinase-like_dom_sf"/>
</dbReference>
<dbReference type="SMART" id="SM00220">
    <property type="entry name" value="S_TKc"/>
    <property type="match status" value="1"/>
</dbReference>
<keyword evidence="2" id="KW-0597">Phosphoprotein</keyword>
<feature type="domain" description="Bulb-type lectin" evidence="16">
    <location>
        <begin position="26"/>
        <end position="151"/>
    </location>
</feature>
<evidence type="ECO:0000259" key="17">
    <source>
        <dbReference type="PROSITE" id="PS50948"/>
    </source>
</evidence>
<dbReference type="CDD" id="cd14066">
    <property type="entry name" value="STKc_IRAK"/>
    <property type="match status" value="1"/>
</dbReference>
<dbReference type="FunFam" id="3.30.200.20:FF:001238">
    <property type="entry name" value="Os08g0179000 protein"/>
    <property type="match status" value="1"/>
</dbReference>